<dbReference type="OMA" id="WHTINNS"/>
<dbReference type="EnsemblPlants" id="AET6Gv20305900.2">
    <property type="protein sequence ID" value="AET6Gv20305900.2"/>
    <property type="gene ID" value="AET6Gv20305900"/>
</dbReference>
<reference evidence="3" key="2">
    <citation type="journal article" date="2017" name="Nat. Plants">
        <title>The Aegilops tauschii genome reveals multiple impacts of transposons.</title>
        <authorList>
            <person name="Zhao G."/>
            <person name="Zou C."/>
            <person name="Li K."/>
            <person name="Wang K."/>
            <person name="Li T."/>
            <person name="Gao L."/>
            <person name="Zhang X."/>
            <person name="Wang H."/>
            <person name="Yang Z."/>
            <person name="Liu X."/>
            <person name="Jiang W."/>
            <person name="Mao L."/>
            <person name="Kong X."/>
            <person name="Jiao Y."/>
            <person name="Jia J."/>
        </authorList>
    </citation>
    <scope>NUCLEOTIDE SEQUENCE [LARGE SCALE GENOMIC DNA]</scope>
    <source>
        <strain evidence="3">cv. AL8/78</strain>
    </source>
</reference>
<dbReference type="Gramene" id="AET6Gv20305900.2">
    <property type="protein sequence ID" value="AET6Gv20305900.2"/>
    <property type="gene ID" value="AET6Gv20305900"/>
</dbReference>
<organism evidence="2 3">
    <name type="scientific">Aegilops tauschii subsp. strangulata</name>
    <name type="common">Goatgrass</name>
    <dbReference type="NCBI Taxonomy" id="200361"/>
    <lineage>
        <taxon>Eukaryota</taxon>
        <taxon>Viridiplantae</taxon>
        <taxon>Streptophyta</taxon>
        <taxon>Embryophyta</taxon>
        <taxon>Tracheophyta</taxon>
        <taxon>Spermatophyta</taxon>
        <taxon>Magnoliopsida</taxon>
        <taxon>Liliopsida</taxon>
        <taxon>Poales</taxon>
        <taxon>Poaceae</taxon>
        <taxon>BOP clade</taxon>
        <taxon>Pooideae</taxon>
        <taxon>Triticodae</taxon>
        <taxon>Triticeae</taxon>
        <taxon>Triticinae</taxon>
        <taxon>Aegilops</taxon>
    </lineage>
</organism>
<dbReference type="EnsemblPlants" id="AET6Gv20305900.1">
    <property type="protein sequence ID" value="AET6Gv20305900.1"/>
    <property type="gene ID" value="AET6Gv20305900"/>
</dbReference>
<dbReference type="STRING" id="200361.A0A453NBI2"/>
<dbReference type="PANTHER" id="PTHR47481:SF31">
    <property type="entry name" value="OS01G0873500 PROTEIN"/>
    <property type="match status" value="1"/>
</dbReference>
<reference evidence="2" key="5">
    <citation type="journal article" date="2021" name="G3 (Bethesda)">
        <title>Aegilops tauschii genome assembly Aet v5.0 features greater sequence contiguity and improved annotation.</title>
        <authorList>
            <person name="Wang L."/>
            <person name="Zhu T."/>
            <person name="Rodriguez J.C."/>
            <person name="Deal K.R."/>
            <person name="Dubcovsky J."/>
            <person name="McGuire P.E."/>
            <person name="Lux T."/>
            <person name="Spannagl M."/>
            <person name="Mayer K.F.X."/>
            <person name="Baldrich P."/>
            <person name="Meyers B.C."/>
            <person name="Huo N."/>
            <person name="Gu Y.Q."/>
            <person name="Zhou H."/>
            <person name="Devos K.M."/>
            <person name="Bennetzen J.L."/>
            <person name="Unver T."/>
            <person name="Budak H."/>
            <person name="Gulick P.J."/>
            <person name="Galiba G."/>
            <person name="Kalapos B."/>
            <person name="Nelson D.R."/>
            <person name="Li P."/>
            <person name="You F.M."/>
            <person name="Luo M.C."/>
            <person name="Dvorak J."/>
        </authorList>
    </citation>
    <scope>NUCLEOTIDE SEQUENCE [LARGE SCALE GENOMIC DNA]</scope>
    <source>
        <strain evidence="2">cv. AL8/78</strain>
    </source>
</reference>
<reference evidence="2" key="3">
    <citation type="journal article" date="2017" name="Nature">
        <title>Genome sequence of the progenitor of the wheat D genome Aegilops tauschii.</title>
        <authorList>
            <person name="Luo M.C."/>
            <person name="Gu Y.Q."/>
            <person name="Puiu D."/>
            <person name="Wang H."/>
            <person name="Twardziok S.O."/>
            <person name="Deal K.R."/>
            <person name="Huo N."/>
            <person name="Zhu T."/>
            <person name="Wang L."/>
            <person name="Wang Y."/>
            <person name="McGuire P.E."/>
            <person name="Liu S."/>
            <person name="Long H."/>
            <person name="Ramasamy R.K."/>
            <person name="Rodriguez J.C."/>
            <person name="Van S.L."/>
            <person name="Yuan L."/>
            <person name="Wang Z."/>
            <person name="Xia Z."/>
            <person name="Xiao L."/>
            <person name="Anderson O.D."/>
            <person name="Ouyang S."/>
            <person name="Liang Y."/>
            <person name="Zimin A.V."/>
            <person name="Pertea G."/>
            <person name="Qi P."/>
            <person name="Bennetzen J.L."/>
            <person name="Dai X."/>
            <person name="Dawson M.W."/>
            <person name="Muller H.G."/>
            <person name="Kugler K."/>
            <person name="Rivarola-Duarte L."/>
            <person name="Spannagl M."/>
            <person name="Mayer K.F.X."/>
            <person name="Lu F.H."/>
            <person name="Bevan M.W."/>
            <person name="Leroy P."/>
            <person name="Li P."/>
            <person name="You F.M."/>
            <person name="Sun Q."/>
            <person name="Liu Z."/>
            <person name="Lyons E."/>
            <person name="Wicker T."/>
            <person name="Salzberg S.L."/>
            <person name="Devos K.M."/>
            <person name="Dvorak J."/>
        </authorList>
    </citation>
    <scope>NUCLEOTIDE SEQUENCE [LARGE SCALE GENOMIC DNA]</scope>
    <source>
        <strain evidence="2">cv. AL8/78</strain>
    </source>
</reference>
<evidence type="ECO:0000313" key="2">
    <source>
        <dbReference type="EnsemblPlants" id="AET6Gv20305900.2"/>
    </source>
</evidence>
<dbReference type="Pfam" id="PF14223">
    <property type="entry name" value="Retrotran_gag_2"/>
    <property type="match status" value="1"/>
</dbReference>
<dbReference type="Gramene" id="AET6Gv20305900.1">
    <property type="protein sequence ID" value="AET6Gv20305900.1"/>
    <property type="gene ID" value="AET6Gv20305900"/>
</dbReference>
<accession>A0A453NBI2</accession>
<name>A0A453NBI2_AEGTS</name>
<dbReference type="OrthoDB" id="694440at2759"/>
<evidence type="ECO:0000256" key="1">
    <source>
        <dbReference type="SAM" id="MobiDB-lite"/>
    </source>
</evidence>
<reference evidence="3" key="1">
    <citation type="journal article" date="2014" name="Science">
        <title>Ancient hybridizations among the ancestral genomes of bread wheat.</title>
        <authorList>
            <consortium name="International Wheat Genome Sequencing Consortium,"/>
            <person name="Marcussen T."/>
            <person name="Sandve S.R."/>
            <person name="Heier L."/>
            <person name="Spannagl M."/>
            <person name="Pfeifer M."/>
            <person name="Jakobsen K.S."/>
            <person name="Wulff B.B."/>
            <person name="Steuernagel B."/>
            <person name="Mayer K.F."/>
            <person name="Olsen O.A."/>
        </authorList>
    </citation>
    <scope>NUCLEOTIDE SEQUENCE [LARGE SCALE GENOMIC DNA]</scope>
    <source>
        <strain evidence="3">cv. AL8/78</strain>
    </source>
</reference>
<evidence type="ECO:0000313" key="3">
    <source>
        <dbReference type="Proteomes" id="UP000015105"/>
    </source>
</evidence>
<sequence length="346" mass="36078">MSGPAAINSTSGALTSPNARVLATAASSSAPVSISSIGNLITIRLTRDNFLLWKTQVVPALHSHGLFGYVDGLEQPPSYTITTGAGADAKEEANPLFLQWYQRDQLVLIALLGSMTEDVLGQMTLMTTSAAVWAALHDMFSSQNKARLMQMRFRLSNLKKKDLTATEYFNKMKGFADAMASIGKPLGDDEILGYMLAGLGSEFEPLVASITAREEPISLGSFYAFLVSAELRMEQQASVGELHSSANSAACNSDGQRNGGRGGHGGQAGGQGGKADKAVAVARGVVAASTSSVRCAPSLAMMLCTAGTASTMPISLKTTVSVPATPCTPAASSIRAGTWTRAPPII</sequence>
<dbReference type="AlphaFoldDB" id="A0A453NBI2"/>
<protein>
    <submittedName>
        <fullName evidence="2">Uncharacterized protein</fullName>
    </submittedName>
</protein>
<feature type="compositionally biased region" description="Gly residues" evidence="1">
    <location>
        <begin position="257"/>
        <end position="273"/>
    </location>
</feature>
<keyword evidence="3" id="KW-1185">Reference proteome</keyword>
<proteinExistence type="predicted"/>
<dbReference type="PANTHER" id="PTHR47481">
    <property type="match status" value="1"/>
</dbReference>
<feature type="region of interest" description="Disordered" evidence="1">
    <location>
        <begin position="248"/>
        <end position="273"/>
    </location>
</feature>
<reference evidence="2" key="4">
    <citation type="submission" date="2019-03" db="UniProtKB">
        <authorList>
            <consortium name="EnsemblPlants"/>
        </authorList>
    </citation>
    <scope>IDENTIFICATION</scope>
</reference>
<dbReference type="Proteomes" id="UP000015105">
    <property type="component" value="Chromosome 6D"/>
</dbReference>